<evidence type="ECO:0000313" key="2">
    <source>
        <dbReference type="Proteomes" id="UP000422569"/>
    </source>
</evidence>
<protein>
    <submittedName>
        <fullName evidence="1">Heme utilization cystosolic carrier protein HutX</fullName>
    </submittedName>
</protein>
<dbReference type="RefSeq" id="WP_016921210.1">
    <property type="nucleotide sequence ID" value="NZ_CP044331.1"/>
</dbReference>
<dbReference type="KEGG" id="mpar:F7D14_03965"/>
<organism evidence="1 2">
    <name type="scientific">Methylocystis parvus</name>
    <dbReference type="NCBI Taxonomy" id="134"/>
    <lineage>
        <taxon>Bacteria</taxon>
        <taxon>Pseudomonadati</taxon>
        <taxon>Pseudomonadota</taxon>
        <taxon>Alphaproteobacteria</taxon>
        <taxon>Hyphomicrobiales</taxon>
        <taxon>Methylocystaceae</taxon>
        <taxon>Methylocystis</taxon>
    </lineage>
</organism>
<dbReference type="EMBL" id="CP044331">
    <property type="protein sequence ID" value="QGM96719.1"/>
    <property type="molecule type" value="Genomic_DNA"/>
</dbReference>
<gene>
    <name evidence="1" type="primary">hutX</name>
    <name evidence="1" type="ORF">F7D14_03965</name>
</gene>
<dbReference type="Pfam" id="PF06228">
    <property type="entry name" value="ChuX_HutX"/>
    <property type="match status" value="1"/>
</dbReference>
<name>A0A6B8M4M4_9HYPH</name>
<reference evidence="1 2" key="1">
    <citation type="submission" date="2019-09" db="EMBL/GenBank/DDBJ databases">
        <title>Isolation and complete genome sequencing of Methylocystis species.</title>
        <authorList>
            <person name="Rumah B.L."/>
            <person name="Stead C.E."/>
            <person name="Stevens B.C."/>
            <person name="Minton N.P."/>
            <person name="Grosse-Honebrink A."/>
            <person name="Zhang Y."/>
        </authorList>
    </citation>
    <scope>NUCLEOTIDE SEQUENCE [LARGE SCALE GENOMIC DNA]</scope>
    <source>
        <strain evidence="1 2">BRCS2</strain>
    </source>
</reference>
<sequence length="184" mass="20537">MLDIVTRAPSTQGPKAHALEARIREALAAKPDGVLEAIARDVGVSTLSVLEATPAEERRMIAADRFDDVWREISDWGDIVFIVQTADVILECRGSLPAGSHGYGYFNLSHSSPIHGHIKIDNCRGIYLVDRRFHGRRSCSVQFFNKAGEPMFKIFVARNSSRDLLPEQVARFESLWNRSASDAR</sequence>
<dbReference type="Proteomes" id="UP000422569">
    <property type="component" value="Chromosome"/>
</dbReference>
<dbReference type="InterPro" id="IPR053733">
    <property type="entry name" value="Heme_Transport_Util_sf"/>
</dbReference>
<proteinExistence type="predicted"/>
<dbReference type="InterPro" id="IPR010413">
    <property type="entry name" value="HutX-like"/>
</dbReference>
<dbReference type="CDD" id="cd16829">
    <property type="entry name" value="ChuX_HutX-like"/>
    <property type="match status" value="1"/>
</dbReference>
<accession>A0A6B8M4M4</accession>
<dbReference type="Gene3D" id="3.40.1570.10">
    <property type="entry name" value="HemS/ChuS/ChuX like domains"/>
    <property type="match status" value="1"/>
</dbReference>
<evidence type="ECO:0000313" key="1">
    <source>
        <dbReference type="EMBL" id="QGM96719.1"/>
    </source>
</evidence>
<dbReference type="SUPFAM" id="SSF144064">
    <property type="entry name" value="Heme iron utilization protein-like"/>
    <property type="match status" value="1"/>
</dbReference>
<dbReference type="PIRSF" id="PIRSF030840">
    <property type="entry name" value="DUF1008"/>
    <property type="match status" value="1"/>
</dbReference>
<keyword evidence="2" id="KW-1185">Reference proteome</keyword>
<dbReference type="NCBIfam" id="TIGR04108">
    <property type="entry name" value="HutX"/>
    <property type="match status" value="1"/>
</dbReference>
<dbReference type="AlphaFoldDB" id="A0A6B8M4M4"/>